<feature type="transmembrane region" description="Helical" evidence="7">
    <location>
        <begin position="9"/>
        <end position="30"/>
    </location>
</feature>
<dbReference type="PANTHER" id="PTHR43163">
    <property type="entry name" value="DIPEPTIDE TRANSPORT SYSTEM PERMEASE PROTEIN DPPB-RELATED"/>
    <property type="match status" value="1"/>
</dbReference>
<dbReference type="RefSeq" id="WP_075641181.1">
    <property type="nucleotide sequence ID" value="NZ_MKIM01000029.1"/>
</dbReference>
<name>A0A1Q8ZMM8_9HYPH</name>
<gene>
    <name evidence="9" type="ORF">BJF95_13670</name>
</gene>
<evidence type="ECO:0000256" key="1">
    <source>
        <dbReference type="ARBA" id="ARBA00004651"/>
    </source>
</evidence>
<comment type="subcellular location">
    <subcellularLocation>
        <location evidence="1 7">Cell membrane</location>
        <topology evidence="1 7">Multi-pass membrane protein</topology>
    </subcellularLocation>
</comment>
<evidence type="ECO:0000256" key="4">
    <source>
        <dbReference type="ARBA" id="ARBA00022692"/>
    </source>
</evidence>
<dbReference type="EMBL" id="MKIM01000029">
    <property type="protein sequence ID" value="OLP42973.1"/>
    <property type="molecule type" value="Genomic_DNA"/>
</dbReference>
<dbReference type="AlphaFoldDB" id="A0A1Q8ZMM8"/>
<sequence length="359" mass="39173">MLGYAFKRLLISIPVIFGILIVTFALARLIPGDPCKAMLGEKANAETCAAFITRYGFDKPLPAQFFIYVTDMLHGNFGISIRSSRPVTQIIVERLPMTAELAVLALIVATITGVGLGVIAARRHNSAADVGTMVIANAGISMPVFWLGLMLAYLFGVMLRGTPLWLPPSGRLSAGVNSIPFYEVWHWQLAADSSWSRILEFFSNFYILNALVTGNWAVFWDAVRHMVLPVLALSTIPMAVIARMTRSSLLDVLGRDYVRTARAKGVPEKSVVREHALGNALLPVVTILGLQMGALLSGAVLTETVFGLSGVGRMLVEAIFARDYPVVQAFTVMIAVSYVAINLLVDLSYTYLDPRIRPQ</sequence>
<keyword evidence="5 7" id="KW-1133">Transmembrane helix</keyword>
<dbReference type="InterPro" id="IPR000515">
    <property type="entry name" value="MetI-like"/>
</dbReference>
<dbReference type="GO" id="GO:0005886">
    <property type="term" value="C:plasma membrane"/>
    <property type="evidence" value="ECO:0007669"/>
    <property type="project" value="UniProtKB-SubCell"/>
</dbReference>
<comment type="caution">
    <text evidence="9">The sequence shown here is derived from an EMBL/GenBank/DDBJ whole genome shotgun (WGS) entry which is preliminary data.</text>
</comment>
<comment type="similarity">
    <text evidence="7">Belongs to the binding-protein-dependent transport system permease family.</text>
</comment>
<dbReference type="CDD" id="cd06261">
    <property type="entry name" value="TM_PBP2"/>
    <property type="match status" value="1"/>
</dbReference>
<dbReference type="Pfam" id="PF00528">
    <property type="entry name" value="BPD_transp_1"/>
    <property type="match status" value="1"/>
</dbReference>
<evidence type="ECO:0000313" key="9">
    <source>
        <dbReference type="EMBL" id="OLP42973.1"/>
    </source>
</evidence>
<dbReference type="SUPFAM" id="SSF161098">
    <property type="entry name" value="MetI-like"/>
    <property type="match status" value="1"/>
</dbReference>
<accession>A0A1Q8ZMM8</accession>
<evidence type="ECO:0000256" key="2">
    <source>
        <dbReference type="ARBA" id="ARBA00022448"/>
    </source>
</evidence>
<dbReference type="PANTHER" id="PTHR43163:SF6">
    <property type="entry name" value="DIPEPTIDE TRANSPORT SYSTEM PERMEASE PROTEIN DPPB-RELATED"/>
    <property type="match status" value="1"/>
</dbReference>
<keyword evidence="10" id="KW-1185">Reference proteome</keyword>
<dbReference type="Pfam" id="PF19300">
    <property type="entry name" value="BPD_transp_1_N"/>
    <property type="match status" value="1"/>
</dbReference>
<reference evidence="9 10" key="1">
    <citation type="submission" date="2016-09" db="EMBL/GenBank/DDBJ databases">
        <title>Rhizobium oryziradicis sp. nov., isolated from the root of rice.</title>
        <authorList>
            <person name="Zhao J."/>
            <person name="Zhang X."/>
        </authorList>
    </citation>
    <scope>NUCLEOTIDE SEQUENCE [LARGE SCALE GENOMIC DNA]</scope>
    <source>
        <strain evidence="9 10">N19</strain>
    </source>
</reference>
<dbReference type="GO" id="GO:0055085">
    <property type="term" value="P:transmembrane transport"/>
    <property type="evidence" value="ECO:0007669"/>
    <property type="project" value="InterPro"/>
</dbReference>
<dbReference type="Gene3D" id="1.10.3720.10">
    <property type="entry name" value="MetI-like"/>
    <property type="match status" value="1"/>
</dbReference>
<dbReference type="OrthoDB" id="9805855at2"/>
<dbReference type="InterPro" id="IPR035906">
    <property type="entry name" value="MetI-like_sf"/>
</dbReference>
<keyword evidence="3" id="KW-1003">Cell membrane</keyword>
<feature type="transmembrane region" description="Helical" evidence="7">
    <location>
        <begin position="326"/>
        <end position="345"/>
    </location>
</feature>
<protein>
    <submittedName>
        <fullName evidence="9">Peptide ABC transporter permease</fullName>
    </submittedName>
</protein>
<feature type="domain" description="ABC transmembrane type-1" evidence="8">
    <location>
        <begin position="95"/>
        <end position="345"/>
    </location>
</feature>
<evidence type="ECO:0000256" key="7">
    <source>
        <dbReference type="RuleBase" id="RU363032"/>
    </source>
</evidence>
<evidence type="ECO:0000313" key="10">
    <source>
        <dbReference type="Proteomes" id="UP000186894"/>
    </source>
</evidence>
<feature type="transmembrane region" description="Helical" evidence="7">
    <location>
        <begin position="280"/>
        <end position="306"/>
    </location>
</feature>
<evidence type="ECO:0000256" key="5">
    <source>
        <dbReference type="ARBA" id="ARBA00022989"/>
    </source>
</evidence>
<evidence type="ECO:0000256" key="6">
    <source>
        <dbReference type="ARBA" id="ARBA00023136"/>
    </source>
</evidence>
<evidence type="ECO:0000256" key="3">
    <source>
        <dbReference type="ARBA" id="ARBA00022475"/>
    </source>
</evidence>
<feature type="transmembrane region" description="Helical" evidence="7">
    <location>
        <begin position="226"/>
        <end position="245"/>
    </location>
</feature>
<feature type="transmembrane region" description="Helical" evidence="7">
    <location>
        <begin position="101"/>
        <end position="121"/>
    </location>
</feature>
<keyword evidence="4 7" id="KW-0812">Transmembrane</keyword>
<evidence type="ECO:0000259" key="8">
    <source>
        <dbReference type="PROSITE" id="PS50928"/>
    </source>
</evidence>
<feature type="transmembrane region" description="Helical" evidence="7">
    <location>
        <begin position="201"/>
        <end position="219"/>
    </location>
</feature>
<feature type="transmembrane region" description="Helical" evidence="7">
    <location>
        <begin position="133"/>
        <end position="155"/>
    </location>
</feature>
<keyword evidence="6 7" id="KW-0472">Membrane</keyword>
<dbReference type="PROSITE" id="PS50928">
    <property type="entry name" value="ABC_TM1"/>
    <property type="match status" value="1"/>
</dbReference>
<organism evidence="9 10">
    <name type="scientific">Rhizobium oryziradicis</name>
    <dbReference type="NCBI Taxonomy" id="1867956"/>
    <lineage>
        <taxon>Bacteria</taxon>
        <taxon>Pseudomonadati</taxon>
        <taxon>Pseudomonadota</taxon>
        <taxon>Alphaproteobacteria</taxon>
        <taxon>Hyphomicrobiales</taxon>
        <taxon>Rhizobiaceae</taxon>
        <taxon>Rhizobium/Agrobacterium group</taxon>
        <taxon>Rhizobium</taxon>
    </lineage>
</organism>
<dbReference type="Proteomes" id="UP000186894">
    <property type="component" value="Unassembled WGS sequence"/>
</dbReference>
<dbReference type="STRING" id="1867956.BJF95_13670"/>
<keyword evidence="2 7" id="KW-0813">Transport</keyword>
<dbReference type="InterPro" id="IPR045621">
    <property type="entry name" value="BPD_transp_1_N"/>
</dbReference>
<proteinExistence type="inferred from homology"/>